<dbReference type="Proteomes" id="UP000054925">
    <property type="component" value="Unassembled WGS sequence"/>
</dbReference>
<dbReference type="AlphaFoldDB" id="A0A158KX31"/>
<organism evidence="1 2">
    <name type="scientific">Caballeronia terrestris</name>
    <dbReference type="NCBI Taxonomy" id="1226301"/>
    <lineage>
        <taxon>Bacteria</taxon>
        <taxon>Pseudomonadati</taxon>
        <taxon>Pseudomonadota</taxon>
        <taxon>Betaproteobacteria</taxon>
        <taxon>Burkholderiales</taxon>
        <taxon>Burkholderiaceae</taxon>
        <taxon>Caballeronia</taxon>
    </lineage>
</organism>
<keyword evidence="2" id="KW-1185">Reference proteome</keyword>
<proteinExistence type="predicted"/>
<reference evidence="1" key="1">
    <citation type="submission" date="2016-01" db="EMBL/GenBank/DDBJ databases">
        <authorList>
            <person name="Peeters C."/>
        </authorList>
    </citation>
    <scope>NUCLEOTIDE SEQUENCE [LARGE SCALE GENOMIC DNA]</scope>
    <source>
        <strain evidence="1">LMG 22937</strain>
    </source>
</reference>
<name>A0A158KX31_9BURK</name>
<accession>A0A158KX31</accession>
<protein>
    <submittedName>
        <fullName evidence="1">Uncharacterized protein</fullName>
    </submittedName>
</protein>
<sequence length="92" mass="10489">MTFHDARHGQRRIRESIERVQMTRLEVMIAGYRVKRQLQLACDAEDAPELLGRAVVGVVARQEREVDPVRQMLVHPSDHPLQVIQALIVVVG</sequence>
<dbReference type="EMBL" id="FCOL02000185">
    <property type="protein sequence ID" value="SAL85664.1"/>
    <property type="molecule type" value="Genomic_DNA"/>
</dbReference>
<evidence type="ECO:0000313" key="1">
    <source>
        <dbReference type="EMBL" id="SAL85664.1"/>
    </source>
</evidence>
<gene>
    <name evidence="1" type="ORF">AWB67_07004</name>
</gene>
<evidence type="ECO:0000313" key="2">
    <source>
        <dbReference type="Proteomes" id="UP000054925"/>
    </source>
</evidence>
<comment type="caution">
    <text evidence="1">The sequence shown here is derived from an EMBL/GenBank/DDBJ whole genome shotgun (WGS) entry which is preliminary data.</text>
</comment>